<feature type="domain" description="hAT-like transposase RNase-H fold" evidence="2">
    <location>
        <begin position="2"/>
        <end position="58"/>
    </location>
</feature>
<feature type="compositionally biased region" description="Basic and acidic residues" evidence="1">
    <location>
        <begin position="95"/>
        <end position="105"/>
    </location>
</feature>
<dbReference type="Pfam" id="PF14372">
    <property type="entry name" value="hAT-like_RNase-H"/>
    <property type="match status" value="1"/>
</dbReference>
<organism evidence="3 4">
    <name type="scientific">Heracleum sosnowskyi</name>
    <dbReference type="NCBI Taxonomy" id="360622"/>
    <lineage>
        <taxon>Eukaryota</taxon>
        <taxon>Viridiplantae</taxon>
        <taxon>Streptophyta</taxon>
        <taxon>Embryophyta</taxon>
        <taxon>Tracheophyta</taxon>
        <taxon>Spermatophyta</taxon>
        <taxon>Magnoliopsida</taxon>
        <taxon>eudicotyledons</taxon>
        <taxon>Gunneridae</taxon>
        <taxon>Pentapetalae</taxon>
        <taxon>asterids</taxon>
        <taxon>campanulids</taxon>
        <taxon>Apiales</taxon>
        <taxon>Apiaceae</taxon>
        <taxon>Apioideae</taxon>
        <taxon>apioid superclade</taxon>
        <taxon>Tordylieae</taxon>
        <taxon>Tordyliinae</taxon>
        <taxon>Heracleum</taxon>
    </lineage>
</organism>
<comment type="caution">
    <text evidence="3">The sequence shown here is derived from an EMBL/GenBank/DDBJ whole genome shotgun (WGS) entry which is preliminary data.</text>
</comment>
<dbReference type="PANTHER" id="PTHR23272">
    <property type="entry name" value="BED FINGER-RELATED"/>
    <property type="match status" value="1"/>
</dbReference>
<reference evidence="3" key="2">
    <citation type="submission" date="2023-05" db="EMBL/GenBank/DDBJ databases">
        <authorList>
            <person name="Schelkunov M.I."/>
        </authorList>
    </citation>
    <scope>NUCLEOTIDE SEQUENCE</scope>
    <source>
        <strain evidence="3">Hsosn_3</strain>
        <tissue evidence="3">Leaf</tissue>
    </source>
</reference>
<evidence type="ECO:0000256" key="1">
    <source>
        <dbReference type="SAM" id="MobiDB-lite"/>
    </source>
</evidence>
<dbReference type="AlphaFoldDB" id="A0AAD8M984"/>
<dbReference type="PANTHER" id="PTHR23272:SF135">
    <property type="entry name" value="ZINC FINGER BED DOMAIN-CONTAINING PROTEIN DAYSLEEPER-LIKE"/>
    <property type="match status" value="1"/>
</dbReference>
<dbReference type="Proteomes" id="UP001237642">
    <property type="component" value="Unassembled WGS sequence"/>
</dbReference>
<gene>
    <name evidence="3" type="ORF">POM88_039855</name>
</gene>
<evidence type="ECO:0000313" key="3">
    <source>
        <dbReference type="EMBL" id="KAK1364294.1"/>
    </source>
</evidence>
<accession>A0AAD8M984</accession>
<evidence type="ECO:0000259" key="2">
    <source>
        <dbReference type="Pfam" id="PF14372"/>
    </source>
</evidence>
<reference evidence="3" key="1">
    <citation type="submission" date="2023-02" db="EMBL/GenBank/DDBJ databases">
        <title>Genome of toxic invasive species Heracleum sosnowskyi carries increased number of genes despite the absence of recent whole-genome duplications.</title>
        <authorList>
            <person name="Schelkunov M."/>
            <person name="Shtratnikova V."/>
            <person name="Makarenko M."/>
            <person name="Klepikova A."/>
            <person name="Omelchenko D."/>
            <person name="Novikova G."/>
            <person name="Obukhova E."/>
            <person name="Bogdanov V."/>
            <person name="Penin A."/>
            <person name="Logacheva M."/>
        </authorList>
    </citation>
    <scope>NUCLEOTIDE SEQUENCE</scope>
    <source>
        <strain evidence="3">Hsosn_3</strain>
        <tissue evidence="3">Leaf</tissue>
    </source>
</reference>
<protein>
    <recommendedName>
        <fullName evidence="2">hAT-like transposase RNase-H fold domain-containing protein</fullName>
    </recommendedName>
</protein>
<dbReference type="InterPro" id="IPR025525">
    <property type="entry name" value="hAT-like_transposase_RNase-H"/>
</dbReference>
<name>A0AAD8M984_9APIA</name>
<proteinExistence type="predicted"/>
<sequence length="246" mass="27141">MFDKYWNDMYLVLAIATVMDPRCKMKYVEFSSLKYEDNSVNQQFTAILEAIQGIYDDYKRHSLEPCTSMSDPVLKPSGSNPCDPKTSGLQPFDSKPSDSDSDNKLLGHTLDLGDDLPRHTLEIRCTLPRTMLSTCINLLAIYLSQQDEVFKTITNAPRRLLQVAVRDALGSPKMNSLGSEPSLKPMRSVVSASAGYSSLRDRAQRIQSVARVPNASMVVAIKAVAKVAKDAGKIKSSGNVFNRLGC</sequence>
<dbReference type="GO" id="GO:0003677">
    <property type="term" value="F:DNA binding"/>
    <property type="evidence" value="ECO:0007669"/>
    <property type="project" value="InterPro"/>
</dbReference>
<keyword evidence="4" id="KW-1185">Reference proteome</keyword>
<evidence type="ECO:0000313" key="4">
    <source>
        <dbReference type="Proteomes" id="UP001237642"/>
    </source>
</evidence>
<feature type="region of interest" description="Disordered" evidence="1">
    <location>
        <begin position="69"/>
        <end position="106"/>
    </location>
</feature>
<dbReference type="EMBL" id="JAUIZM010000009">
    <property type="protein sequence ID" value="KAK1364294.1"/>
    <property type="molecule type" value="Genomic_DNA"/>
</dbReference>